<evidence type="ECO:0000313" key="1">
    <source>
        <dbReference type="EMBL" id="RAQ30737.1"/>
    </source>
</evidence>
<dbReference type="EMBL" id="QLYR01000001">
    <property type="protein sequence ID" value="RAQ30737.1"/>
    <property type="molecule type" value="Genomic_DNA"/>
</dbReference>
<sequence>MGRRWKAFLTSFICTLLIILFAAGLNEVDYQCRQIGFGDENTLLYRLTGKHLRFNGELLDELLVYLI</sequence>
<evidence type="ECO:0000313" key="2">
    <source>
        <dbReference type="Proteomes" id="UP000249377"/>
    </source>
</evidence>
<gene>
    <name evidence="1" type="ORF">DPQ25_04450</name>
</gene>
<dbReference type="Proteomes" id="UP000249377">
    <property type="component" value="Unassembled WGS sequence"/>
</dbReference>
<name>A0A328UFW9_9FIRM</name>
<proteinExistence type="predicted"/>
<comment type="caution">
    <text evidence="1">The sequence shown here is derived from an EMBL/GenBank/DDBJ whole genome shotgun (WGS) entry which is preliminary data.</text>
</comment>
<dbReference type="AlphaFoldDB" id="A0A328UFW9"/>
<protein>
    <submittedName>
        <fullName evidence="1">Uncharacterized protein</fullName>
    </submittedName>
</protein>
<accession>A0A328UFW9</accession>
<keyword evidence="2" id="KW-1185">Reference proteome</keyword>
<reference evidence="1 2" key="1">
    <citation type="submission" date="2018-06" db="EMBL/GenBank/DDBJ databases">
        <title>Noncontiguous genome sequence of Ruminococcaceae bacterium ASD2818.</title>
        <authorList>
            <person name="Chaplin A.V."/>
            <person name="Sokolova S.R."/>
            <person name="Kochetkova T.O."/>
            <person name="Goltsov A.Y."/>
            <person name="Trofimov D.Y."/>
            <person name="Efimov B.A."/>
        </authorList>
    </citation>
    <scope>NUCLEOTIDE SEQUENCE [LARGE SCALE GENOMIC DNA]</scope>
    <source>
        <strain evidence="1 2">ASD2818</strain>
    </source>
</reference>
<dbReference type="RefSeq" id="WP_112331932.1">
    <property type="nucleotide sequence ID" value="NZ_JADPHD010000004.1"/>
</dbReference>
<organism evidence="1 2">
    <name type="scientific">Hydrogeniiclostridium mannosilyticum</name>
    <dbReference type="NCBI Taxonomy" id="2764322"/>
    <lineage>
        <taxon>Bacteria</taxon>
        <taxon>Bacillati</taxon>
        <taxon>Bacillota</taxon>
        <taxon>Clostridia</taxon>
        <taxon>Eubacteriales</taxon>
        <taxon>Acutalibacteraceae</taxon>
        <taxon>Hydrogeniiclostridium</taxon>
    </lineage>
</organism>